<dbReference type="InterPro" id="IPR053772">
    <property type="entry name" value="At1g61320/At1g61330-like"/>
</dbReference>
<dbReference type="InterPro" id="IPR032675">
    <property type="entry name" value="LRR_dom_sf"/>
</dbReference>
<dbReference type="Proteomes" id="UP000653305">
    <property type="component" value="Unassembled WGS sequence"/>
</dbReference>
<evidence type="ECO:0000259" key="1">
    <source>
        <dbReference type="Pfam" id="PF23622"/>
    </source>
</evidence>
<organism evidence="2 3">
    <name type="scientific">Phtheirospermum japonicum</name>
    <dbReference type="NCBI Taxonomy" id="374723"/>
    <lineage>
        <taxon>Eukaryota</taxon>
        <taxon>Viridiplantae</taxon>
        <taxon>Streptophyta</taxon>
        <taxon>Embryophyta</taxon>
        <taxon>Tracheophyta</taxon>
        <taxon>Spermatophyta</taxon>
        <taxon>Magnoliopsida</taxon>
        <taxon>eudicotyledons</taxon>
        <taxon>Gunneridae</taxon>
        <taxon>Pentapetalae</taxon>
        <taxon>asterids</taxon>
        <taxon>lamiids</taxon>
        <taxon>Lamiales</taxon>
        <taxon>Orobanchaceae</taxon>
        <taxon>Orobanchaceae incertae sedis</taxon>
        <taxon>Phtheirospermum</taxon>
    </lineage>
</organism>
<name>A0A830CS49_9LAMI</name>
<dbReference type="OrthoDB" id="673865at2759"/>
<gene>
    <name evidence="2" type="ORF">PHJA_002324900</name>
</gene>
<sequence length="282" mass="32688">MSDDVIEMIVSRLPVKKVFGLAILSSRFKYSWKFCRNLSFDRDFARNLSQNQFKNLVNTFFHFYLGMSADRFHLYFNDTGEINLVSNWIDRAVKLGIKVIELDFTPSDTKFLLNHELVDAENIKIMKLVNCELNFPLSSNGLSHLRELTFQSVRVGPMVINAIFNNCLALTTLQLINCNFIFDLRIVTPKLKQFEKLVVKDCIDVLSIGMNAPTLRALHYHGKVCKFEFGCELFRLSDVIFDVAHPRGFHIFPHRKDIVNYFAYVETLTITSIFLEVILQLQ</sequence>
<accession>A0A830CS49</accession>
<evidence type="ECO:0000313" key="3">
    <source>
        <dbReference type="Proteomes" id="UP000653305"/>
    </source>
</evidence>
<dbReference type="AlphaFoldDB" id="A0A830CS49"/>
<evidence type="ECO:0000313" key="2">
    <source>
        <dbReference type="EMBL" id="GFQ01810.1"/>
    </source>
</evidence>
<comment type="caution">
    <text evidence="2">The sequence shown here is derived from an EMBL/GenBank/DDBJ whole genome shotgun (WGS) entry which is preliminary data.</text>
</comment>
<dbReference type="Gene3D" id="3.80.10.10">
    <property type="entry name" value="Ribonuclease Inhibitor"/>
    <property type="match status" value="1"/>
</dbReference>
<dbReference type="EMBL" id="BMAC01000711">
    <property type="protein sequence ID" value="GFQ01810.1"/>
    <property type="molecule type" value="Genomic_DNA"/>
</dbReference>
<feature type="domain" description="At1g61320/AtMIF1 LRR" evidence="1">
    <location>
        <begin position="75"/>
        <end position="272"/>
    </location>
</feature>
<keyword evidence="3" id="KW-1185">Reference proteome</keyword>
<protein>
    <submittedName>
        <fullName evidence="2">Putative fbd-associated F-box protein at1g61330</fullName>
    </submittedName>
</protein>
<dbReference type="SUPFAM" id="SSF52047">
    <property type="entry name" value="RNI-like"/>
    <property type="match status" value="1"/>
</dbReference>
<dbReference type="Pfam" id="PF23622">
    <property type="entry name" value="LRR_At1g61320_AtMIF1"/>
    <property type="match status" value="1"/>
</dbReference>
<reference evidence="2" key="1">
    <citation type="submission" date="2020-07" db="EMBL/GenBank/DDBJ databases">
        <title>Ethylene signaling mediates host invasion by parasitic plants.</title>
        <authorList>
            <person name="Yoshida S."/>
        </authorList>
    </citation>
    <scope>NUCLEOTIDE SEQUENCE</scope>
    <source>
        <strain evidence="2">Okayama</strain>
    </source>
</reference>
<dbReference type="InterPro" id="IPR055357">
    <property type="entry name" value="LRR_At1g61320_AtMIF1"/>
</dbReference>
<dbReference type="PANTHER" id="PTHR34145:SF77">
    <property type="match status" value="1"/>
</dbReference>
<proteinExistence type="predicted"/>
<dbReference type="PANTHER" id="PTHR34145">
    <property type="entry name" value="OS02G0105600 PROTEIN"/>
    <property type="match status" value="1"/>
</dbReference>